<keyword evidence="2" id="KW-1185">Reference proteome</keyword>
<proteinExistence type="predicted"/>
<evidence type="ECO:0000313" key="2">
    <source>
        <dbReference type="Proteomes" id="UP000290289"/>
    </source>
</evidence>
<dbReference type="EMBL" id="RDQH01000342">
    <property type="protein sequence ID" value="RXH70065.1"/>
    <property type="molecule type" value="Genomic_DNA"/>
</dbReference>
<name>A0A498HKM3_MALDO</name>
<evidence type="ECO:0000313" key="1">
    <source>
        <dbReference type="EMBL" id="RXH70065.1"/>
    </source>
</evidence>
<organism evidence="1 2">
    <name type="scientific">Malus domestica</name>
    <name type="common">Apple</name>
    <name type="synonym">Pyrus malus</name>
    <dbReference type="NCBI Taxonomy" id="3750"/>
    <lineage>
        <taxon>Eukaryota</taxon>
        <taxon>Viridiplantae</taxon>
        <taxon>Streptophyta</taxon>
        <taxon>Embryophyta</taxon>
        <taxon>Tracheophyta</taxon>
        <taxon>Spermatophyta</taxon>
        <taxon>Magnoliopsida</taxon>
        <taxon>eudicotyledons</taxon>
        <taxon>Gunneridae</taxon>
        <taxon>Pentapetalae</taxon>
        <taxon>rosids</taxon>
        <taxon>fabids</taxon>
        <taxon>Rosales</taxon>
        <taxon>Rosaceae</taxon>
        <taxon>Amygdaloideae</taxon>
        <taxon>Maleae</taxon>
        <taxon>Malus</taxon>
    </lineage>
</organism>
<sequence>MFIKQTNGLKKQKQLQSLQIYSSQGMSSRTSPLILMVTACNIIDMLKNATAEVSAIGLENLSESTKLSKPPQIKRKKSLHLPKYLPCGSPRRRNTPLCPVQRGICSSQYTSALLMQRRFRCC</sequence>
<reference evidence="1 2" key="1">
    <citation type="submission" date="2018-10" db="EMBL/GenBank/DDBJ databases">
        <title>A high-quality apple genome assembly.</title>
        <authorList>
            <person name="Hu J."/>
        </authorList>
    </citation>
    <scope>NUCLEOTIDE SEQUENCE [LARGE SCALE GENOMIC DNA]</scope>
    <source>
        <strain evidence="2">cv. HFTH1</strain>
        <tissue evidence="1">Young leaf</tissue>
    </source>
</reference>
<comment type="caution">
    <text evidence="1">The sequence shown here is derived from an EMBL/GenBank/DDBJ whole genome shotgun (WGS) entry which is preliminary data.</text>
</comment>
<dbReference type="Proteomes" id="UP000290289">
    <property type="component" value="Chromosome 16"/>
</dbReference>
<accession>A0A498HKM3</accession>
<gene>
    <name evidence="1" type="ORF">DVH24_007321</name>
</gene>
<dbReference type="AlphaFoldDB" id="A0A498HKM3"/>
<protein>
    <submittedName>
        <fullName evidence="1">Uncharacterized protein</fullName>
    </submittedName>
</protein>